<evidence type="ECO:0000256" key="1">
    <source>
        <dbReference type="ARBA" id="ARBA00007378"/>
    </source>
</evidence>
<dbReference type="PANTHER" id="PTHR33797:SF2">
    <property type="entry name" value="ORGANIC HYDROPEROXIDE RESISTANCE PROTEIN-LIKE"/>
    <property type="match status" value="1"/>
</dbReference>
<dbReference type="NCBIfam" id="TIGR03561">
    <property type="entry name" value="organ_hyd_perox"/>
    <property type="match status" value="1"/>
</dbReference>
<dbReference type="InterPro" id="IPR003718">
    <property type="entry name" value="OsmC/Ohr_fam"/>
</dbReference>
<dbReference type="RefSeq" id="WP_000126175.1">
    <property type="nucleotide sequence ID" value="NC_018501.1"/>
</dbReference>
<dbReference type="AlphaFoldDB" id="A0A9W3JGZ4"/>
<dbReference type="KEGG" id="bti:BTG_32078"/>
<dbReference type="Gene3D" id="3.30.300.20">
    <property type="match status" value="1"/>
</dbReference>
<dbReference type="GO" id="GO:0006979">
    <property type="term" value="P:response to oxidative stress"/>
    <property type="evidence" value="ECO:0007669"/>
    <property type="project" value="InterPro"/>
</dbReference>
<geneLocation type="plasmid" evidence="2 3">
    <name>p02</name>
</geneLocation>
<evidence type="ECO:0000313" key="2">
    <source>
        <dbReference type="EMBL" id="AFQ19752.1"/>
    </source>
</evidence>
<evidence type="ECO:0000313" key="3">
    <source>
        <dbReference type="Proteomes" id="UP000005259"/>
    </source>
</evidence>
<proteinExistence type="inferred from homology"/>
<dbReference type="InterPro" id="IPR019953">
    <property type="entry name" value="OHR"/>
</dbReference>
<sequence>MTALYTARATAVGGRHGRVVSSDNVLDLDLKTPKELGGSGGYGTNPEQLFAAGYSACFDSALNLVIRTNRVKGVTATAVSANVSILKNDVGNGFKLAVELEVEIEGVDKETGKELVEAAHQVCPYSNATRGNIEVTLKIV</sequence>
<dbReference type="InterPro" id="IPR015946">
    <property type="entry name" value="KH_dom-like_a/b"/>
</dbReference>
<gene>
    <name evidence="2" type="ORF">BTG_32078</name>
</gene>
<dbReference type="InterPro" id="IPR036102">
    <property type="entry name" value="OsmC/Ohrsf"/>
</dbReference>
<organism evidence="2 3">
    <name type="scientific">Bacillus thuringiensis HD-771</name>
    <dbReference type="NCBI Taxonomy" id="1218175"/>
    <lineage>
        <taxon>Bacteria</taxon>
        <taxon>Bacillati</taxon>
        <taxon>Bacillota</taxon>
        <taxon>Bacilli</taxon>
        <taxon>Bacillales</taxon>
        <taxon>Bacillaceae</taxon>
        <taxon>Bacillus</taxon>
        <taxon>Bacillus cereus group</taxon>
    </lineage>
</organism>
<dbReference type="SUPFAM" id="SSF82784">
    <property type="entry name" value="OsmC-like"/>
    <property type="match status" value="1"/>
</dbReference>
<dbReference type="Proteomes" id="UP000005259">
    <property type="component" value="Plasmid p02"/>
</dbReference>
<comment type="similarity">
    <text evidence="1">Belongs to the OsmC/Ohr family.</text>
</comment>
<name>A0A9W3JGZ4_BACTU</name>
<accession>A0A9W3JGZ4</accession>
<protein>
    <submittedName>
        <fullName evidence="2">Osmotically inducible protein C</fullName>
    </submittedName>
</protein>
<reference evidence="2 3" key="1">
    <citation type="submission" date="2012-08" db="EMBL/GenBank/DDBJ databases">
        <authorList>
            <person name="Doggett N."/>
            <person name="Teshima H."/>
            <person name="Bruce D."/>
            <person name="Detter J.C."/>
            <person name="Johnson S.L."/>
            <person name="Han C."/>
        </authorList>
    </citation>
    <scope>NUCLEOTIDE SEQUENCE [LARGE SCALE GENOMIC DNA]</scope>
    <source>
        <strain evidence="2 3">HD-771</strain>
        <plasmid evidence="2 3">p02</plasmid>
    </source>
</reference>
<dbReference type="EMBL" id="CP003754">
    <property type="protein sequence ID" value="AFQ19752.1"/>
    <property type="molecule type" value="Genomic_DNA"/>
</dbReference>
<dbReference type="Gene3D" id="2.20.25.10">
    <property type="match status" value="1"/>
</dbReference>
<dbReference type="PANTHER" id="PTHR33797">
    <property type="entry name" value="ORGANIC HYDROPEROXIDE RESISTANCE PROTEIN-LIKE"/>
    <property type="match status" value="1"/>
</dbReference>
<dbReference type="Pfam" id="PF02566">
    <property type="entry name" value="OsmC"/>
    <property type="match status" value="1"/>
</dbReference>
<keyword evidence="2" id="KW-0614">Plasmid</keyword>